<evidence type="ECO:0008006" key="7">
    <source>
        <dbReference type="Google" id="ProtNLM"/>
    </source>
</evidence>
<dbReference type="SUPFAM" id="SSF52058">
    <property type="entry name" value="L domain-like"/>
    <property type="match status" value="1"/>
</dbReference>
<dbReference type="AlphaFoldDB" id="A0A0A2MFY9"/>
<dbReference type="GO" id="GO:0030313">
    <property type="term" value="C:cell envelope"/>
    <property type="evidence" value="ECO:0007669"/>
    <property type="project" value="UniProtKB-SubCell"/>
</dbReference>
<dbReference type="OrthoDB" id="9765957at2"/>
<name>A0A0A2MFY9_9FLAO</name>
<dbReference type="STRING" id="1121898.GCA_000422725_03785"/>
<evidence type="ECO:0000256" key="4">
    <source>
        <dbReference type="SAM" id="SignalP"/>
    </source>
</evidence>
<proteinExistence type="predicted"/>
<evidence type="ECO:0000313" key="6">
    <source>
        <dbReference type="Proteomes" id="UP000030111"/>
    </source>
</evidence>
<protein>
    <recommendedName>
        <fullName evidence="7">Receptor L-domain domain-containing protein</fullName>
    </recommendedName>
</protein>
<evidence type="ECO:0000256" key="1">
    <source>
        <dbReference type="ARBA" id="ARBA00004196"/>
    </source>
</evidence>
<dbReference type="eggNOG" id="COG4886">
    <property type="taxonomic scope" value="Bacteria"/>
</dbReference>
<comment type="caution">
    <text evidence="5">The sequence shown here is derived from an EMBL/GenBank/DDBJ whole genome shotgun (WGS) entry which is preliminary data.</text>
</comment>
<dbReference type="PROSITE" id="PS51257">
    <property type="entry name" value="PROKAR_LIPOPROTEIN"/>
    <property type="match status" value="1"/>
</dbReference>
<dbReference type="RefSeq" id="WP_026989871.1">
    <property type="nucleotide sequence ID" value="NZ_AUGP01000003.1"/>
</dbReference>
<keyword evidence="2 4" id="KW-0732">Signal</keyword>
<organism evidence="5 6">
    <name type="scientific">Flavobacterium subsaxonicum WB 4.1-42 = DSM 21790</name>
    <dbReference type="NCBI Taxonomy" id="1121898"/>
    <lineage>
        <taxon>Bacteria</taxon>
        <taxon>Pseudomonadati</taxon>
        <taxon>Bacteroidota</taxon>
        <taxon>Flavobacteriia</taxon>
        <taxon>Flavobacteriales</taxon>
        <taxon>Flavobacteriaceae</taxon>
        <taxon>Flavobacterium</taxon>
    </lineage>
</organism>
<comment type="subcellular location">
    <subcellularLocation>
        <location evidence="1">Cell envelope</location>
    </subcellularLocation>
</comment>
<reference evidence="5 6" key="1">
    <citation type="submission" date="2013-09" db="EMBL/GenBank/DDBJ databases">
        <authorList>
            <person name="Zeng Z."/>
            <person name="Chen C."/>
        </authorList>
    </citation>
    <scope>NUCLEOTIDE SEQUENCE [LARGE SCALE GENOMIC DNA]</scope>
    <source>
        <strain evidence="5 6">WB 4.1-42</strain>
    </source>
</reference>
<dbReference type="PANTHER" id="PTHR31018:SF3">
    <property type="entry name" value="RECEPTOR PROTEIN-TYROSINE KINASE"/>
    <property type="match status" value="1"/>
</dbReference>
<gene>
    <name evidence="5" type="ORF">Q766_17195</name>
</gene>
<evidence type="ECO:0000256" key="3">
    <source>
        <dbReference type="ARBA" id="ARBA00023180"/>
    </source>
</evidence>
<feature type="signal peptide" evidence="4">
    <location>
        <begin position="1"/>
        <end position="20"/>
    </location>
</feature>
<evidence type="ECO:0000256" key="2">
    <source>
        <dbReference type="ARBA" id="ARBA00022729"/>
    </source>
</evidence>
<dbReference type="PANTHER" id="PTHR31018">
    <property type="entry name" value="SPORULATION-SPECIFIC PROTEIN-RELATED"/>
    <property type="match status" value="1"/>
</dbReference>
<accession>A0A0A2MFY9</accession>
<dbReference type="EMBL" id="JRLY01000017">
    <property type="protein sequence ID" value="KGO91602.1"/>
    <property type="molecule type" value="Genomic_DNA"/>
</dbReference>
<feature type="chain" id="PRO_5001991370" description="Receptor L-domain domain-containing protein" evidence="4">
    <location>
        <begin position="21"/>
        <end position="399"/>
    </location>
</feature>
<keyword evidence="6" id="KW-1185">Reference proteome</keyword>
<dbReference type="Proteomes" id="UP000030111">
    <property type="component" value="Unassembled WGS sequence"/>
</dbReference>
<dbReference type="InterPro" id="IPR051648">
    <property type="entry name" value="CWI-Assembly_Regulator"/>
</dbReference>
<evidence type="ECO:0000313" key="5">
    <source>
        <dbReference type="EMBL" id="KGO91602.1"/>
    </source>
</evidence>
<keyword evidence="3" id="KW-0325">Glycoprotein</keyword>
<sequence>MKKSYLFLVLLAALSFSCSNDDKPADEPVVIVPEEGEQPGEEQPAECLYYNGDAILTTQAEVDAFGANHYCGVMGNFYIGSQNGVSNITSLEPLKDIVTATGTGFTFTIKNNPNLVSLEGLHNIANVSKVLIENNASLLNLQGLRALTNFDEYGTLRINNNASLQNLTGLEAITKMRELLVTNNPALISCIGLKNCTEFGQLTISSSPQLATLNGITAATIGDLSLKDLGVASLSVLNGLTEADYISIEFLPNLTTLQGLEGLISVSGVSVRNNAGLTSLYGLQNLTGNVNSLVIEGNNAIVSVEHLLSVTSITNTLNGTNYLGGLTLRNNASLISLNGLQNIEQFSGNLYVTQNNALKNLCALQSILINKTSNSYVSVYDNLNPVTPTDIIAGNCSID</sequence>